<evidence type="ECO:0000313" key="1">
    <source>
        <dbReference type="EMBL" id="KAI0028618.1"/>
    </source>
</evidence>
<sequence>MRLQTPTHYVPELSRPAIDLVLGSEWATLERWDANTQYPGGIRWGLRCISRRLPGNTSKEIDFVCCPRDGKVVDKDLAVQFSRERWARGGSSTKGLHGNHDLRERREGGARDYRVGGRLNAKRSRDVRPIQDVEERRHDGSFKRLLVVAQHGVSFVSWMLVGVRLDKVKEHAYTGNKT</sequence>
<name>A0ACB8Q9X9_9AGAM</name>
<reference evidence="1" key="2">
    <citation type="journal article" date="2022" name="New Phytol.">
        <title>Evolutionary transition to the ectomycorrhizal habit in the genomes of a hyperdiverse lineage of mushroom-forming fungi.</title>
        <authorList>
            <person name="Looney B."/>
            <person name="Miyauchi S."/>
            <person name="Morin E."/>
            <person name="Drula E."/>
            <person name="Courty P.E."/>
            <person name="Kohler A."/>
            <person name="Kuo A."/>
            <person name="LaButti K."/>
            <person name="Pangilinan J."/>
            <person name="Lipzen A."/>
            <person name="Riley R."/>
            <person name="Andreopoulos W."/>
            <person name="He G."/>
            <person name="Johnson J."/>
            <person name="Nolan M."/>
            <person name="Tritt A."/>
            <person name="Barry K.W."/>
            <person name="Grigoriev I.V."/>
            <person name="Nagy L.G."/>
            <person name="Hibbett D."/>
            <person name="Henrissat B."/>
            <person name="Matheny P.B."/>
            <person name="Labbe J."/>
            <person name="Martin F.M."/>
        </authorList>
    </citation>
    <scope>NUCLEOTIDE SEQUENCE</scope>
    <source>
        <strain evidence="1">EC-137</strain>
    </source>
</reference>
<protein>
    <submittedName>
        <fullName evidence="1">Uncharacterized protein</fullName>
    </submittedName>
</protein>
<reference evidence="1" key="1">
    <citation type="submission" date="2021-02" db="EMBL/GenBank/DDBJ databases">
        <authorList>
            <consortium name="DOE Joint Genome Institute"/>
            <person name="Ahrendt S."/>
            <person name="Looney B.P."/>
            <person name="Miyauchi S."/>
            <person name="Morin E."/>
            <person name="Drula E."/>
            <person name="Courty P.E."/>
            <person name="Chicoki N."/>
            <person name="Fauchery L."/>
            <person name="Kohler A."/>
            <person name="Kuo A."/>
            <person name="Labutti K."/>
            <person name="Pangilinan J."/>
            <person name="Lipzen A."/>
            <person name="Riley R."/>
            <person name="Andreopoulos W."/>
            <person name="He G."/>
            <person name="Johnson J."/>
            <person name="Barry K.W."/>
            <person name="Grigoriev I.V."/>
            <person name="Nagy L."/>
            <person name="Hibbett D."/>
            <person name="Henrissat B."/>
            <person name="Matheny P.B."/>
            <person name="Labbe J."/>
            <person name="Martin F."/>
        </authorList>
    </citation>
    <scope>NUCLEOTIDE SEQUENCE</scope>
    <source>
        <strain evidence="1">EC-137</strain>
    </source>
</reference>
<gene>
    <name evidence="1" type="ORF">K488DRAFT_73626</name>
</gene>
<organism evidence="1 2">
    <name type="scientific">Vararia minispora EC-137</name>
    <dbReference type="NCBI Taxonomy" id="1314806"/>
    <lineage>
        <taxon>Eukaryota</taxon>
        <taxon>Fungi</taxon>
        <taxon>Dikarya</taxon>
        <taxon>Basidiomycota</taxon>
        <taxon>Agaricomycotina</taxon>
        <taxon>Agaricomycetes</taxon>
        <taxon>Russulales</taxon>
        <taxon>Lachnocladiaceae</taxon>
        <taxon>Vararia</taxon>
    </lineage>
</organism>
<evidence type="ECO:0000313" key="2">
    <source>
        <dbReference type="Proteomes" id="UP000814128"/>
    </source>
</evidence>
<dbReference type="EMBL" id="MU273736">
    <property type="protein sequence ID" value="KAI0028618.1"/>
    <property type="molecule type" value="Genomic_DNA"/>
</dbReference>
<comment type="caution">
    <text evidence="1">The sequence shown here is derived from an EMBL/GenBank/DDBJ whole genome shotgun (WGS) entry which is preliminary data.</text>
</comment>
<proteinExistence type="predicted"/>
<keyword evidence="2" id="KW-1185">Reference proteome</keyword>
<accession>A0ACB8Q9X9</accession>
<dbReference type="Proteomes" id="UP000814128">
    <property type="component" value="Unassembled WGS sequence"/>
</dbReference>